<dbReference type="GO" id="GO:0003676">
    <property type="term" value="F:nucleic acid binding"/>
    <property type="evidence" value="ECO:0007669"/>
    <property type="project" value="InterPro"/>
</dbReference>
<dbReference type="Proteomes" id="UP000270094">
    <property type="component" value="Unassembled WGS sequence"/>
</dbReference>
<keyword evidence="2" id="KW-1185">Reference proteome</keyword>
<dbReference type="InterPro" id="IPR036397">
    <property type="entry name" value="RNaseH_sf"/>
</dbReference>
<evidence type="ECO:0000313" key="2">
    <source>
        <dbReference type="Proteomes" id="UP000270094"/>
    </source>
</evidence>
<dbReference type="PANTHER" id="PTHR46068">
    <property type="entry name" value="PROTEIN CBG27172"/>
    <property type="match status" value="1"/>
</dbReference>
<dbReference type="AlphaFoldDB" id="A0A3P7J1K1"/>
<gene>
    <name evidence="1" type="ORF">SVUK_LOCUS5345</name>
</gene>
<organism evidence="1 2">
    <name type="scientific">Strongylus vulgaris</name>
    <name type="common">Blood worm</name>
    <dbReference type="NCBI Taxonomy" id="40348"/>
    <lineage>
        <taxon>Eukaryota</taxon>
        <taxon>Metazoa</taxon>
        <taxon>Ecdysozoa</taxon>
        <taxon>Nematoda</taxon>
        <taxon>Chromadorea</taxon>
        <taxon>Rhabditida</taxon>
        <taxon>Rhabditina</taxon>
        <taxon>Rhabditomorpha</taxon>
        <taxon>Strongyloidea</taxon>
        <taxon>Strongylidae</taxon>
        <taxon>Strongylus</taxon>
    </lineage>
</organism>
<dbReference type="EMBL" id="UYYB01015697">
    <property type="protein sequence ID" value="VDM70347.1"/>
    <property type="molecule type" value="Genomic_DNA"/>
</dbReference>
<reference evidence="1 2" key="1">
    <citation type="submission" date="2018-11" db="EMBL/GenBank/DDBJ databases">
        <authorList>
            <consortium name="Pathogen Informatics"/>
        </authorList>
    </citation>
    <scope>NUCLEOTIDE SEQUENCE [LARGE SCALE GENOMIC DNA]</scope>
</reference>
<dbReference type="PANTHER" id="PTHR46068:SF1">
    <property type="entry name" value="TRANSPOSASE IS30-LIKE HTH DOMAIN-CONTAINING PROTEIN"/>
    <property type="match status" value="1"/>
</dbReference>
<sequence>MQKEEDLTRGEKLNRILFTDEKILTVEQLRNAQNQRDLLPRKQRVVKSEKTHFPQSVMVWAGILGLCKTKLVFVQKSRTNLGGYCDRLGQRICKEH</sequence>
<dbReference type="OrthoDB" id="5820972at2759"/>
<protein>
    <submittedName>
        <fullName evidence="1">Uncharacterized protein</fullName>
    </submittedName>
</protein>
<accession>A0A3P7J1K1</accession>
<dbReference type="Gene3D" id="3.30.420.10">
    <property type="entry name" value="Ribonuclease H-like superfamily/Ribonuclease H"/>
    <property type="match status" value="1"/>
</dbReference>
<evidence type="ECO:0000313" key="1">
    <source>
        <dbReference type="EMBL" id="VDM70347.1"/>
    </source>
</evidence>
<name>A0A3P7J1K1_STRVU</name>
<proteinExistence type="predicted"/>